<organism evidence="1">
    <name type="scientific">marine metagenome</name>
    <dbReference type="NCBI Taxonomy" id="408172"/>
    <lineage>
        <taxon>unclassified sequences</taxon>
        <taxon>metagenomes</taxon>
        <taxon>ecological metagenomes</taxon>
    </lineage>
</organism>
<proteinExistence type="predicted"/>
<name>A0A382XMK1_9ZZZZ</name>
<dbReference type="EMBL" id="UINC01169037">
    <property type="protein sequence ID" value="SVD72377.1"/>
    <property type="molecule type" value="Genomic_DNA"/>
</dbReference>
<dbReference type="AlphaFoldDB" id="A0A382XMK1"/>
<protein>
    <submittedName>
        <fullName evidence="1">Uncharacterized protein</fullName>
    </submittedName>
</protein>
<gene>
    <name evidence="1" type="ORF">METZ01_LOCUS425231</name>
</gene>
<evidence type="ECO:0000313" key="1">
    <source>
        <dbReference type="EMBL" id="SVD72377.1"/>
    </source>
</evidence>
<reference evidence="1" key="1">
    <citation type="submission" date="2018-05" db="EMBL/GenBank/DDBJ databases">
        <authorList>
            <person name="Lanie J.A."/>
            <person name="Ng W.-L."/>
            <person name="Kazmierczak K.M."/>
            <person name="Andrzejewski T.M."/>
            <person name="Davidsen T.M."/>
            <person name="Wayne K.J."/>
            <person name="Tettelin H."/>
            <person name="Glass J.I."/>
            <person name="Rusch D."/>
            <person name="Podicherti R."/>
            <person name="Tsui H.-C.T."/>
            <person name="Winkler M.E."/>
        </authorList>
    </citation>
    <scope>NUCLEOTIDE SEQUENCE</scope>
</reference>
<sequence>MLYDSHVRHNDGKISIATEILKKSPGAFS</sequence>
<accession>A0A382XMK1</accession>
<feature type="non-terminal residue" evidence="1">
    <location>
        <position position="29"/>
    </location>
</feature>